<dbReference type="InterPro" id="IPR015421">
    <property type="entry name" value="PyrdxlP-dep_Trfase_major"/>
</dbReference>
<evidence type="ECO:0000256" key="6">
    <source>
        <dbReference type="ARBA" id="ARBA00022723"/>
    </source>
</evidence>
<dbReference type="InterPro" id="IPR015422">
    <property type="entry name" value="PyrdxlP-dep_Trfase_small"/>
</dbReference>
<dbReference type="GO" id="GO:0031071">
    <property type="term" value="F:cysteine desulfurase activity"/>
    <property type="evidence" value="ECO:0007669"/>
    <property type="project" value="UniProtKB-EC"/>
</dbReference>
<evidence type="ECO:0000256" key="3">
    <source>
        <dbReference type="ARBA" id="ARBA00006490"/>
    </source>
</evidence>
<keyword evidence="8" id="KW-0408">Iron</keyword>
<dbReference type="InterPro" id="IPR000192">
    <property type="entry name" value="Aminotrans_V_dom"/>
</dbReference>
<evidence type="ECO:0000256" key="1">
    <source>
        <dbReference type="ARBA" id="ARBA00001933"/>
    </source>
</evidence>
<proteinExistence type="inferred from homology"/>
<evidence type="ECO:0000256" key="10">
    <source>
        <dbReference type="ARBA" id="ARBA00050776"/>
    </source>
</evidence>
<dbReference type="GO" id="GO:0051536">
    <property type="term" value="F:iron-sulfur cluster binding"/>
    <property type="evidence" value="ECO:0007669"/>
    <property type="project" value="UniProtKB-KW"/>
</dbReference>
<evidence type="ECO:0000256" key="4">
    <source>
        <dbReference type="ARBA" id="ARBA00013558"/>
    </source>
</evidence>
<name>A0A6B0Y1L0_9RHOB</name>
<dbReference type="InterPro" id="IPR015424">
    <property type="entry name" value="PyrdxlP-dep_Trfase"/>
</dbReference>
<dbReference type="InterPro" id="IPR016454">
    <property type="entry name" value="Cysteine_dSase"/>
</dbReference>
<organism evidence="12">
    <name type="scientific">Boseongicola sp. SB0664_bin_43</name>
    <dbReference type="NCBI Taxonomy" id="2604844"/>
    <lineage>
        <taxon>Bacteria</taxon>
        <taxon>Pseudomonadati</taxon>
        <taxon>Pseudomonadota</taxon>
        <taxon>Alphaproteobacteria</taxon>
        <taxon>Rhodobacterales</taxon>
        <taxon>Paracoccaceae</taxon>
        <taxon>Boseongicola</taxon>
    </lineage>
</organism>
<evidence type="ECO:0000256" key="8">
    <source>
        <dbReference type="ARBA" id="ARBA00023004"/>
    </source>
</evidence>
<keyword evidence="5" id="KW-0808">Transferase</keyword>
<dbReference type="GO" id="GO:0046872">
    <property type="term" value="F:metal ion binding"/>
    <property type="evidence" value="ECO:0007669"/>
    <property type="project" value="UniProtKB-KW"/>
</dbReference>
<accession>A0A6B0Y1L0</accession>
<keyword evidence="6" id="KW-0479">Metal-binding</keyword>
<dbReference type="PANTHER" id="PTHR11601:SF34">
    <property type="entry name" value="CYSTEINE DESULFURASE"/>
    <property type="match status" value="1"/>
</dbReference>
<dbReference type="AlphaFoldDB" id="A0A6B0Y1L0"/>
<keyword evidence="7" id="KW-0663">Pyridoxal phosphate</keyword>
<gene>
    <name evidence="12" type="ORF">F4Y60_02315</name>
</gene>
<dbReference type="Gene3D" id="3.40.640.10">
    <property type="entry name" value="Type I PLP-dependent aspartate aminotransferase-like (Major domain)"/>
    <property type="match status" value="1"/>
</dbReference>
<comment type="function">
    <text evidence="2">Catalyzes the removal of elemental sulfur atoms from cysteine to produce alanine. Seems to participate in the biosynthesis of the nitrogenase metalloclusters by providing the inorganic sulfur required for the Fe-S core formation.</text>
</comment>
<dbReference type="EMBL" id="VXRY01000090">
    <property type="protein sequence ID" value="MXY32926.1"/>
    <property type="molecule type" value="Genomic_DNA"/>
</dbReference>
<comment type="caution">
    <text evidence="12">The sequence shown here is derived from an EMBL/GenBank/DDBJ whole genome shotgun (WGS) entry which is preliminary data.</text>
</comment>
<evidence type="ECO:0000256" key="9">
    <source>
        <dbReference type="ARBA" id="ARBA00023014"/>
    </source>
</evidence>
<comment type="similarity">
    <text evidence="3">Belongs to the class-V pyridoxal-phosphate-dependent aminotransferase family. NifS/IscS subfamily.</text>
</comment>
<feature type="domain" description="Aminotransferase class V" evidence="11">
    <location>
        <begin position="6"/>
        <end position="360"/>
    </location>
</feature>
<evidence type="ECO:0000259" key="11">
    <source>
        <dbReference type="Pfam" id="PF00266"/>
    </source>
</evidence>
<sequence>MKTERVYLDHQATTPLDERVLEAMLPWFGRPANPHSVEHAFGQEASAAIESARIQVAEAVKGDPEGVVFTAGATEAANIVIRSFANDGSRLVISAVEHPCVAMTAAECMNEGRAEVTVAPVDEDGVVDLDALSELMIDADLVSIMSVNNEVGTIQPIEDIGALCAAEGVLLHTDAAQAIGRVQVDMNAGITFATLSSHKIYGPSGIGAICGQPEFMSKLKPMLSGGGQEGGLRPGTLPTALCVGFGEACALAVRERESDQVQAETLASSFLEQLDHAGVAYALNGSRESRVAQNLNLSFEDVDAEVLLAKLPTLALSTGSACSSGSIGPSAVLMAMGLDEDRVRGAVRIGFGRETGPEEVRGAAESVAAAVARLRRQ</sequence>
<evidence type="ECO:0000256" key="7">
    <source>
        <dbReference type="ARBA" id="ARBA00022898"/>
    </source>
</evidence>
<dbReference type="PIRSF" id="PIRSF005572">
    <property type="entry name" value="NifS"/>
    <property type="match status" value="1"/>
</dbReference>
<evidence type="ECO:0000256" key="5">
    <source>
        <dbReference type="ARBA" id="ARBA00022679"/>
    </source>
</evidence>
<dbReference type="Pfam" id="PF00266">
    <property type="entry name" value="Aminotran_5"/>
    <property type="match status" value="1"/>
</dbReference>
<reference evidence="12" key="1">
    <citation type="submission" date="2019-09" db="EMBL/GenBank/DDBJ databases">
        <title>Characterisation of the sponge microbiome using genome-centric metagenomics.</title>
        <authorList>
            <person name="Engelberts J.P."/>
            <person name="Robbins S.J."/>
            <person name="De Goeij J.M."/>
            <person name="Aranda M."/>
            <person name="Bell S.C."/>
            <person name="Webster N.S."/>
        </authorList>
    </citation>
    <scope>NUCLEOTIDE SEQUENCE</scope>
    <source>
        <strain evidence="12">SB0664_bin_43</strain>
    </source>
</reference>
<dbReference type="Gene3D" id="3.90.1150.10">
    <property type="entry name" value="Aspartate Aminotransferase, domain 1"/>
    <property type="match status" value="1"/>
</dbReference>
<dbReference type="PANTHER" id="PTHR11601">
    <property type="entry name" value="CYSTEINE DESULFURYLASE FAMILY MEMBER"/>
    <property type="match status" value="1"/>
</dbReference>
<dbReference type="SUPFAM" id="SSF53383">
    <property type="entry name" value="PLP-dependent transferases"/>
    <property type="match status" value="1"/>
</dbReference>
<evidence type="ECO:0000256" key="2">
    <source>
        <dbReference type="ARBA" id="ARBA00003120"/>
    </source>
</evidence>
<evidence type="ECO:0000313" key="12">
    <source>
        <dbReference type="EMBL" id="MXY32926.1"/>
    </source>
</evidence>
<comment type="catalytic activity">
    <reaction evidence="10">
        <text>(sulfur carrier)-H + L-cysteine = (sulfur carrier)-SH + L-alanine</text>
        <dbReference type="Rhea" id="RHEA:43892"/>
        <dbReference type="Rhea" id="RHEA-COMP:14737"/>
        <dbReference type="Rhea" id="RHEA-COMP:14739"/>
        <dbReference type="ChEBI" id="CHEBI:29917"/>
        <dbReference type="ChEBI" id="CHEBI:35235"/>
        <dbReference type="ChEBI" id="CHEBI:57972"/>
        <dbReference type="ChEBI" id="CHEBI:64428"/>
        <dbReference type="EC" id="2.8.1.7"/>
    </reaction>
</comment>
<dbReference type="Gene3D" id="1.10.260.50">
    <property type="match status" value="1"/>
</dbReference>
<protein>
    <recommendedName>
        <fullName evidence="4">Cysteine desulfurase</fullName>
    </recommendedName>
</protein>
<comment type="cofactor">
    <cofactor evidence="1">
        <name>pyridoxal 5'-phosphate</name>
        <dbReference type="ChEBI" id="CHEBI:597326"/>
    </cofactor>
</comment>
<keyword evidence="9" id="KW-0411">Iron-sulfur</keyword>